<evidence type="ECO:0000313" key="3">
    <source>
        <dbReference type="EMBL" id="RWR51318.1"/>
    </source>
</evidence>
<dbReference type="InterPro" id="IPR012495">
    <property type="entry name" value="TadE-like_dom"/>
</dbReference>
<protein>
    <recommendedName>
        <fullName evidence="2">TadE-like domain-containing protein</fullName>
    </recommendedName>
</protein>
<feature type="transmembrane region" description="Helical" evidence="1">
    <location>
        <begin position="20"/>
        <end position="45"/>
    </location>
</feature>
<keyword evidence="1" id="KW-1133">Transmembrane helix</keyword>
<keyword evidence="1" id="KW-0472">Membrane</keyword>
<dbReference type="AlphaFoldDB" id="A0A443LQ76"/>
<dbReference type="EMBL" id="SAVB01000004">
    <property type="protein sequence ID" value="RWR51318.1"/>
    <property type="molecule type" value="Genomic_DNA"/>
</dbReference>
<evidence type="ECO:0000256" key="1">
    <source>
        <dbReference type="SAM" id="Phobius"/>
    </source>
</evidence>
<comment type="caution">
    <text evidence="3">The sequence shown here is derived from an EMBL/GenBank/DDBJ whole genome shotgun (WGS) entry which is preliminary data.</text>
</comment>
<proteinExistence type="predicted"/>
<accession>A0A443LQ76</accession>
<keyword evidence="4" id="KW-1185">Reference proteome</keyword>
<evidence type="ECO:0000313" key="4">
    <source>
        <dbReference type="Proteomes" id="UP000286594"/>
    </source>
</evidence>
<dbReference type="RefSeq" id="WP_128147690.1">
    <property type="nucleotide sequence ID" value="NZ_SAVB01000004.1"/>
</dbReference>
<reference evidence="3 4" key="1">
    <citation type="submission" date="2019-01" db="EMBL/GenBank/DDBJ databases">
        <title>Sinorhodobacter populi sp. nov. isolated from the symptomatic bark tissue of Populus euramericana canker.</title>
        <authorList>
            <person name="Xu G."/>
        </authorList>
    </citation>
    <scope>NUCLEOTIDE SEQUENCE [LARGE SCALE GENOMIC DNA]</scope>
    <source>
        <strain evidence="3 4">CCTCC AB2012026</strain>
    </source>
</reference>
<keyword evidence="1" id="KW-0812">Transmembrane</keyword>
<gene>
    <name evidence="3" type="ORF">EOW65_03910</name>
</gene>
<dbReference type="OrthoDB" id="7870162at2"/>
<evidence type="ECO:0000259" key="2">
    <source>
        <dbReference type="Pfam" id="PF07811"/>
    </source>
</evidence>
<organism evidence="3 4">
    <name type="scientific">Paenirhodobacter ferrireducens</name>
    <dbReference type="NCBI Taxonomy" id="1215032"/>
    <lineage>
        <taxon>Bacteria</taxon>
        <taxon>Pseudomonadati</taxon>
        <taxon>Pseudomonadota</taxon>
        <taxon>Alphaproteobacteria</taxon>
        <taxon>Rhodobacterales</taxon>
        <taxon>Rhodobacter group</taxon>
        <taxon>Paenirhodobacter</taxon>
    </lineage>
</organism>
<feature type="domain" description="TadE-like" evidence="2">
    <location>
        <begin position="18"/>
        <end position="60"/>
    </location>
</feature>
<dbReference type="Proteomes" id="UP000286594">
    <property type="component" value="Unassembled WGS sequence"/>
</dbReference>
<sequence>MRGGRFGKLGDRLRSEAGVVTVEFVIIFPALLLMLALIAFVSLLIASQSEVQQVAFELARKGFSLVGQNYDGDICLKLGQDYLPALAENSVTLSAAKFEPMASCPGQPAASGLLTISVTYDLAGGGASQFGQMLGVNLGQITRSASVIVR</sequence>
<dbReference type="Pfam" id="PF07811">
    <property type="entry name" value="TadE"/>
    <property type="match status" value="1"/>
</dbReference>
<name>A0A443LQ76_9RHOB</name>